<keyword evidence="1" id="KW-0812">Transmembrane</keyword>
<evidence type="ECO:0000313" key="3">
    <source>
        <dbReference type="Proteomes" id="UP000510844"/>
    </source>
</evidence>
<keyword evidence="1" id="KW-1133">Transmembrane helix</keyword>
<feature type="transmembrane region" description="Helical" evidence="1">
    <location>
        <begin position="178"/>
        <end position="200"/>
    </location>
</feature>
<keyword evidence="1" id="KW-0472">Membrane</keyword>
<name>A0A7L6BBZ8_9ACTN</name>
<dbReference type="Proteomes" id="UP000510844">
    <property type="component" value="Chromosome"/>
</dbReference>
<reference evidence="2 3" key="2">
    <citation type="journal article" date="2021" name="Mar. Drugs">
        <title>A New Micromonospora Strain with Antibiotic Activity Isolated from the Microbiome of a Mid-Atlantic Deep-Sea Sponge.</title>
        <authorList>
            <person name="Back C.R."/>
            <person name="Stennett H.L."/>
            <person name="Williams S.E."/>
            <person name="Wang L."/>
            <person name="Ojeda Gomez J."/>
            <person name="Abdulle O.M."/>
            <person name="Duffy T."/>
            <person name="Neal C."/>
            <person name="Mantell J."/>
            <person name="Jepson M.A."/>
            <person name="Hendry K.R."/>
            <person name="Powell D."/>
            <person name="Stach J.E.M."/>
            <person name="Essex-Lopresti A.E."/>
            <person name="Willis C.L."/>
            <person name="Curnow P."/>
            <person name="Race P.R."/>
        </authorList>
    </citation>
    <scope>NUCLEOTIDE SEQUENCE [LARGE SCALE GENOMIC DNA]</scope>
    <source>
        <strain evidence="2 3">28ISP2-46</strain>
    </source>
</reference>
<feature type="transmembrane region" description="Helical" evidence="1">
    <location>
        <begin position="73"/>
        <end position="95"/>
    </location>
</feature>
<evidence type="ECO:0000256" key="1">
    <source>
        <dbReference type="SAM" id="Phobius"/>
    </source>
</evidence>
<protein>
    <submittedName>
        <fullName evidence="2">Uncharacterized protein</fullName>
    </submittedName>
</protein>
<dbReference type="RefSeq" id="WP_181571863.1">
    <property type="nucleotide sequence ID" value="NZ_CP059322.2"/>
</dbReference>
<dbReference type="EMBL" id="CP059322">
    <property type="protein sequence ID" value="QLQ39476.1"/>
    <property type="molecule type" value="Genomic_DNA"/>
</dbReference>
<accession>A0A7L6BBZ8</accession>
<dbReference type="KEGG" id="mfeu:H1D33_11960"/>
<sequence>MARGKIQRREEAPGDDADDRALTLLRWHIERYDRLRVSTAGRASAVLSAGAILSAGNALLLGQLLGGDDGMPAWWMLACTAVALLGATLVVGSLVKAANVLVTVRSSREILPDGASLPRSLLFNGTDTVAHVKNFDEFRTAVRGQHSRDIRQAAEVELWVGIQQHRQRYHKLRESVRLLRLAALLFVTLLALVLVVNAVLAI</sequence>
<keyword evidence="3" id="KW-1185">Reference proteome</keyword>
<reference evidence="3" key="1">
    <citation type="submission" date="2020-07" db="EMBL/GenBank/DDBJ databases">
        <title>A new Micromonospora strain with potent antibiotic activity isolated from the microbiome of a mid-Atlantic deep-sea sponge.</title>
        <authorList>
            <person name="Back C.R."/>
            <person name="Stennett H.L."/>
            <person name="Williams S.E."/>
            <person name="Wang L."/>
            <person name="Ojeda Gomez J."/>
            <person name="Abdulle O.M."/>
            <person name="Duffy T."/>
            <person name="Hendry K.R."/>
            <person name="Powell D."/>
            <person name="Stach J.E."/>
            <person name="Essex-Lopresti A.E."/>
            <person name="Willis C.L."/>
            <person name="Curnow P."/>
            <person name="Race P.R."/>
        </authorList>
    </citation>
    <scope>NUCLEOTIDE SEQUENCE [LARGE SCALE GENOMIC DNA]</scope>
    <source>
        <strain evidence="3">28ISP2-46</strain>
    </source>
</reference>
<evidence type="ECO:0000313" key="2">
    <source>
        <dbReference type="EMBL" id="QLQ39476.1"/>
    </source>
</evidence>
<organism evidence="2 3">
    <name type="scientific">Micromonospora robiginosa</name>
    <dbReference type="NCBI Taxonomy" id="2749844"/>
    <lineage>
        <taxon>Bacteria</taxon>
        <taxon>Bacillati</taxon>
        <taxon>Actinomycetota</taxon>
        <taxon>Actinomycetes</taxon>
        <taxon>Micromonosporales</taxon>
        <taxon>Micromonosporaceae</taxon>
        <taxon>Micromonospora</taxon>
    </lineage>
</organism>
<dbReference type="AlphaFoldDB" id="A0A7L6BBZ8"/>
<proteinExistence type="predicted"/>
<gene>
    <name evidence="2" type="ORF">H1D33_11960</name>
</gene>
<feature type="transmembrane region" description="Helical" evidence="1">
    <location>
        <begin position="40"/>
        <end position="61"/>
    </location>
</feature>